<protein>
    <submittedName>
        <fullName evidence="11">Uncharacterized protein C26F1.02</fullName>
    </submittedName>
</protein>
<evidence type="ECO:0000256" key="3">
    <source>
        <dbReference type="ARBA" id="ARBA00022664"/>
    </source>
</evidence>
<feature type="region of interest" description="Disordered" evidence="9">
    <location>
        <begin position="25"/>
        <end position="71"/>
    </location>
</feature>
<evidence type="ECO:0000256" key="9">
    <source>
        <dbReference type="SAM" id="MobiDB-lite"/>
    </source>
</evidence>
<dbReference type="GO" id="GO:0071013">
    <property type="term" value="C:catalytic step 2 spliceosome"/>
    <property type="evidence" value="ECO:0007669"/>
    <property type="project" value="TreeGrafter"/>
</dbReference>
<name>A0A1D1YF59_9ARAE</name>
<keyword evidence="7" id="KW-0539">Nucleus</keyword>
<feature type="coiled-coil region" evidence="8">
    <location>
        <begin position="96"/>
        <end position="153"/>
    </location>
</feature>
<keyword evidence="6" id="KW-0508">mRNA splicing</keyword>
<feature type="compositionally biased region" description="Basic and acidic residues" evidence="9">
    <location>
        <begin position="225"/>
        <end position="267"/>
    </location>
</feature>
<evidence type="ECO:0000256" key="7">
    <source>
        <dbReference type="ARBA" id="ARBA00023242"/>
    </source>
</evidence>
<accession>A0A1D1YF59</accession>
<evidence type="ECO:0000256" key="2">
    <source>
        <dbReference type="ARBA" id="ARBA00010386"/>
    </source>
</evidence>
<organism evidence="11">
    <name type="scientific">Anthurium amnicola</name>
    <dbReference type="NCBI Taxonomy" id="1678845"/>
    <lineage>
        <taxon>Eukaryota</taxon>
        <taxon>Viridiplantae</taxon>
        <taxon>Streptophyta</taxon>
        <taxon>Embryophyta</taxon>
        <taxon>Tracheophyta</taxon>
        <taxon>Spermatophyta</taxon>
        <taxon>Magnoliopsida</taxon>
        <taxon>Liliopsida</taxon>
        <taxon>Araceae</taxon>
        <taxon>Pothoideae</taxon>
        <taxon>Potheae</taxon>
        <taxon>Anthurium</taxon>
    </lineage>
</organism>
<comment type="similarity">
    <text evidence="2">Belongs to the pinin family.</text>
</comment>
<dbReference type="Pfam" id="PF04696">
    <property type="entry name" value="Pinin_SDK_memA"/>
    <property type="match status" value="1"/>
</dbReference>
<dbReference type="GO" id="GO:0008380">
    <property type="term" value="P:RNA splicing"/>
    <property type="evidence" value="ECO:0007669"/>
    <property type="project" value="UniProtKB-KW"/>
</dbReference>
<feature type="compositionally biased region" description="Basic and acidic residues" evidence="9">
    <location>
        <begin position="37"/>
        <end position="64"/>
    </location>
</feature>
<dbReference type="AlphaFoldDB" id="A0A1D1YF59"/>
<feature type="domain" description="Pinin/SDK/MemA protein" evidence="10">
    <location>
        <begin position="70"/>
        <end position="193"/>
    </location>
</feature>
<gene>
    <name evidence="11" type="primary">SPAC26F1.02_1</name>
    <name evidence="11" type="ORF">g.169819</name>
</gene>
<evidence type="ECO:0000256" key="4">
    <source>
        <dbReference type="ARBA" id="ARBA00023015"/>
    </source>
</evidence>
<dbReference type="PANTHER" id="PTHR12707">
    <property type="entry name" value="PINN"/>
    <property type="match status" value="1"/>
</dbReference>
<dbReference type="PANTHER" id="PTHR12707:SF0">
    <property type="entry name" value="PININ"/>
    <property type="match status" value="1"/>
</dbReference>
<dbReference type="InterPro" id="IPR006786">
    <property type="entry name" value="Pinin_SDK_MemA"/>
</dbReference>
<feature type="region of interest" description="Disordered" evidence="9">
    <location>
        <begin position="202"/>
        <end position="320"/>
    </location>
</feature>
<comment type="subcellular location">
    <subcellularLocation>
        <location evidence="1">Nucleus</location>
    </subcellularLocation>
</comment>
<dbReference type="GO" id="GO:0006397">
    <property type="term" value="P:mRNA processing"/>
    <property type="evidence" value="ECO:0007669"/>
    <property type="project" value="UniProtKB-KW"/>
</dbReference>
<sequence>MATDISEADKNADVVPSQTVVTSSIVIPSTSTAKRSSRSDALPKRRASSDFSRHNTEEAKRPRLDMTNNEVKKRSQRLFGVLLGTLTKFKNESQNKTEAEIKREQIDQKLQEKLKKDHDELVEKMKREEQERKEKIAREKREAEEKRINDLKECWKNQKRNLANFLCTTTEPPLYYLPARLSQPMLETITVQKRHLALTLSSSIHQDENSTNEDENKTEEEDIEMVEKSNEEEDQNNKEVEESPEDIKVETEQPEVKSEESSEKVEDQGENSAVETIKNAAEVLTSAEDDYTDTNDAINEETPIKDVVNTVDSKDDPVEY</sequence>
<keyword evidence="4" id="KW-0805">Transcription regulation</keyword>
<proteinExistence type="inferred from homology"/>
<keyword evidence="5" id="KW-0804">Transcription</keyword>
<keyword evidence="3" id="KW-0507">mRNA processing</keyword>
<evidence type="ECO:0000256" key="6">
    <source>
        <dbReference type="ARBA" id="ARBA00023187"/>
    </source>
</evidence>
<evidence type="ECO:0000256" key="5">
    <source>
        <dbReference type="ARBA" id="ARBA00023163"/>
    </source>
</evidence>
<keyword evidence="8" id="KW-0175">Coiled coil</keyword>
<dbReference type="InterPro" id="IPR039853">
    <property type="entry name" value="Pinin"/>
</dbReference>
<evidence type="ECO:0000256" key="1">
    <source>
        <dbReference type="ARBA" id="ARBA00004123"/>
    </source>
</evidence>
<dbReference type="EMBL" id="GDJX01014667">
    <property type="protein sequence ID" value="JAT53269.1"/>
    <property type="molecule type" value="Transcribed_RNA"/>
</dbReference>
<evidence type="ECO:0000259" key="10">
    <source>
        <dbReference type="Pfam" id="PF04696"/>
    </source>
</evidence>
<feature type="compositionally biased region" description="Acidic residues" evidence="9">
    <location>
        <begin position="210"/>
        <end position="224"/>
    </location>
</feature>
<evidence type="ECO:0000256" key="8">
    <source>
        <dbReference type="SAM" id="Coils"/>
    </source>
</evidence>
<reference evidence="11" key="1">
    <citation type="submission" date="2015-07" db="EMBL/GenBank/DDBJ databases">
        <title>Transcriptome Assembly of Anthurium amnicola.</title>
        <authorList>
            <person name="Suzuki J."/>
        </authorList>
    </citation>
    <scope>NUCLEOTIDE SEQUENCE</scope>
</reference>
<evidence type="ECO:0000313" key="11">
    <source>
        <dbReference type="EMBL" id="JAT53269.1"/>
    </source>
</evidence>